<evidence type="ECO:0000256" key="4">
    <source>
        <dbReference type="ARBA" id="ARBA00023027"/>
    </source>
</evidence>
<evidence type="ECO:0000256" key="2">
    <source>
        <dbReference type="ARBA" id="ARBA00012400"/>
    </source>
</evidence>
<comment type="caution">
    <text evidence="6">The sequence shown here is derived from an EMBL/GenBank/DDBJ whole genome shotgun (WGS) entry which is preliminary data.</text>
</comment>
<dbReference type="NCBIfam" id="NF004045">
    <property type="entry name" value="PRK05562.1"/>
    <property type="match status" value="1"/>
</dbReference>
<dbReference type="InterPro" id="IPR028161">
    <property type="entry name" value="Met8-like"/>
</dbReference>
<dbReference type="Pfam" id="PF13241">
    <property type="entry name" value="NAD_binding_7"/>
    <property type="match status" value="1"/>
</dbReference>
<evidence type="ECO:0000256" key="5">
    <source>
        <dbReference type="ARBA" id="ARBA00023244"/>
    </source>
</evidence>
<dbReference type="InterPro" id="IPR036291">
    <property type="entry name" value="NAD(P)-bd_dom_sf"/>
</dbReference>
<gene>
    <name evidence="6" type="primary">cysG</name>
    <name evidence="6" type="ORF">OXPF_30540</name>
</gene>
<keyword evidence="7" id="KW-1185">Reference proteome</keyword>
<keyword evidence="4" id="KW-0520">NAD</keyword>
<dbReference type="RefSeq" id="WP_083479979.1">
    <property type="nucleotide sequence ID" value="NZ_LKET01000039.1"/>
</dbReference>
<dbReference type="PANTHER" id="PTHR35330">
    <property type="entry name" value="SIROHEME BIOSYNTHESIS PROTEIN MET8"/>
    <property type="match status" value="1"/>
</dbReference>
<dbReference type="STRING" id="36849.OXPF_30540"/>
<evidence type="ECO:0000256" key="3">
    <source>
        <dbReference type="ARBA" id="ARBA00023002"/>
    </source>
</evidence>
<dbReference type="SUPFAM" id="SSF51735">
    <property type="entry name" value="NAD(P)-binding Rossmann-fold domains"/>
    <property type="match status" value="1"/>
</dbReference>
<organism evidence="6 7">
    <name type="scientific">Oxobacter pfennigii</name>
    <dbReference type="NCBI Taxonomy" id="36849"/>
    <lineage>
        <taxon>Bacteria</taxon>
        <taxon>Bacillati</taxon>
        <taxon>Bacillota</taxon>
        <taxon>Clostridia</taxon>
        <taxon>Eubacteriales</taxon>
        <taxon>Clostridiaceae</taxon>
        <taxon>Oxobacter</taxon>
    </lineage>
</organism>
<dbReference type="PANTHER" id="PTHR35330:SF1">
    <property type="entry name" value="SIROHEME BIOSYNTHESIS PROTEIN MET8"/>
    <property type="match status" value="1"/>
</dbReference>
<protein>
    <recommendedName>
        <fullName evidence="2">precorrin-2 dehydrogenase</fullName>
        <ecNumber evidence="2">1.3.1.76</ecNumber>
    </recommendedName>
</protein>
<dbReference type="AlphaFoldDB" id="A0A0P8W4V7"/>
<dbReference type="OrthoDB" id="1715866at2"/>
<dbReference type="GO" id="GO:0019354">
    <property type="term" value="P:siroheme biosynthetic process"/>
    <property type="evidence" value="ECO:0007669"/>
    <property type="project" value="UniProtKB-UniPathway"/>
</dbReference>
<evidence type="ECO:0000256" key="1">
    <source>
        <dbReference type="ARBA" id="ARBA00005010"/>
    </source>
</evidence>
<dbReference type="UniPathway" id="UPA00262">
    <property type="reaction ID" value="UER00222"/>
</dbReference>
<keyword evidence="3" id="KW-0560">Oxidoreductase</keyword>
<name>A0A0P8W4V7_9CLOT</name>
<dbReference type="Gene3D" id="3.40.50.720">
    <property type="entry name" value="NAD(P)-binding Rossmann-like Domain"/>
    <property type="match status" value="1"/>
</dbReference>
<keyword evidence="5" id="KW-0627">Porphyrin biosynthesis</keyword>
<evidence type="ECO:0000313" key="7">
    <source>
        <dbReference type="Proteomes" id="UP000050326"/>
    </source>
</evidence>
<dbReference type="GO" id="GO:0043115">
    <property type="term" value="F:precorrin-2 dehydrogenase activity"/>
    <property type="evidence" value="ECO:0007669"/>
    <property type="project" value="UniProtKB-EC"/>
</dbReference>
<dbReference type="EMBL" id="LKET01000039">
    <property type="protein sequence ID" value="KPU43613.1"/>
    <property type="molecule type" value="Genomic_DNA"/>
</dbReference>
<evidence type="ECO:0000313" key="6">
    <source>
        <dbReference type="EMBL" id="KPU43613.1"/>
    </source>
</evidence>
<dbReference type="GO" id="GO:0004325">
    <property type="term" value="F:ferrochelatase activity"/>
    <property type="evidence" value="ECO:0007669"/>
    <property type="project" value="InterPro"/>
</dbReference>
<accession>A0A0P8W4V7</accession>
<sequence>MPQDNRKDISDKMLEFMMVSLISHKVNILIVGAGRAGLIKAKAFLNNGCRVFVLSKEFSPEFFQVENDDRLILIKDEYKKEIILDKHIVAIATDDYELNEKVKADCESLCKIYLNCRDFREGMLTIPTQRKTENLHFALHTRKGSPKTSVFLAEKMKCKMEEYEAFVLFASSLRQKLKGREHFEEIMNFVNTDFFYQAYKKGNGIILLKMYYGGGEFEF</sequence>
<proteinExistence type="predicted"/>
<reference evidence="6 7" key="1">
    <citation type="submission" date="2015-09" db="EMBL/GenBank/DDBJ databases">
        <title>Genome sequence of Oxobacter pfennigii DSM 3222.</title>
        <authorList>
            <person name="Poehlein A."/>
            <person name="Bengelsdorf F.R."/>
            <person name="Schiel-Bengelsdorf B."/>
            <person name="Duerre P."/>
            <person name="Daniel R."/>
        </authorList>
    </citation>
    <scope>NUCLEOTIDE SEQUENCE [LARGE SCALE GENOMIC DNA]</scope>
    <source>
        <strain evidence="6 7">DSM 3222</strain>
    </source>
</reference>
<dbReference type="Proteomes" id="UP000050326">
    <property type="component" value="Unassembled WGS sequence"/>
</dbReference>
<dbReference type="EC" id="1.3.1.76" evidence="2"/>
<comment type="pathway">
    <text evidence="1">Porphyrin-containing compound metabolism; siroheme biosynthesis; sirohydrochlorin from precorrin-2: step 1/1.</text>
</comment>